<sequence>MKIEIIPGLWISTKSYSENADFLKDKNIGFLVNCQKDLDFLGNSKGYTDEIRINIEKYEILKFNKYLFEITEMIHNKIKQNINTLVFCEDTIQKSPTIVLCYIMRYGMINYNNSLGILRTKCPDVLKPTMEYEKTIKKFMEDLFNT</sequence>
<evidence type="ECO:0000256" key="1">
    <source>
        <dbReference type="ARBA" id="ARBA00022801"/>
    </source>
</evidence>
<keyword evidence="2" id="KW-0904">Protein phosphatase</keyword>
<reference evidence="4" key="1">
    <citation type="journal article" date="2020" name="Nature">
        <title>Giant virus diversity and host interactions through global metagenomics.</title>
        <authorList>
            <person name="Schulz F."/>
            <person name="Roux S."/>
            <person name="Paez-Espino D."/>
            <person name="Jungbluth S."/>
            <person name="Walsh D.A."/>
            <person name="Denef V.J."/>
            <person name="McMahon K.D."/>
            <person name="Konstantinidis K.T."/>
            <person name="Eloe-Fadrosh E.A."/>
            <person name="Kyrpides N.C."/>
            <person name="Woyke T."/>
        </authorList>
    </citation>
    <scope>NUCLEOTIDE SEQUENCE</scope>
    <source>
        <strain evidence="4">GVMAG-M-3300025860-25</strain>
    </source>
</reference>
<protein>
    <recommendedName>
        <fullName evidence="3">Tyrosine-protein phosphatase domain-containing protein</fullName>
    </recommendedName>
</protein>
<dbReference type="GO" id="GO:0005737">
    <property type="term" value="C:cytoplasm"/>
    <property type="evidence" value="ECO:0007669"/>
    <property type="project" value="TreeGrafter"/>
</dbReference>
<evidence type="ECO:0000313" key="4">
    <source>
        <dbReference type="EMBL" id="QHU01201.1"/>
    </source>
</evidence>
<evidence type="ECO:0000256" key="2">
    <source>
        <dbReference type="ARBA" id="ARBA00022912"/>
    </source>
</evidence>
<accession>A0A6C0J8U4</accession>
<dbReference type="InterPro" id="IPR000340">
    <property type="entry name" value="Dual-sp_phosphatase_cat-dom"/>
</dbReference>
<organism evidence="4">
    <name type="scientific">viral metagenome</name>
    <dbReference type="NCBI Taxonomy" id="1070528"/>
    <lineage>
        <taxon>unclassified sequences</taxon>
        <taxon>metagenomes</taxon>
        <taxon>organismal metagenomes</taxon>
    </lineage>
</organism>
<dbReference type="CDD" id="cd14498">
    <property type="entry name" value="DSP"/>
    <property type="match status" value="1"/>
</dbReference>
<dbReference type="AlphaFoldDB" id="A0A6C0J8U4"/>
<dbReference type="InterPro" id="IPR029021">
    <property type="entry name" value="Prot-tyrosine_phosphatase-like"/>
</dbReference>
<keyword evidence="1" id="KW-0378">Hydrolase</keyword>
<dbReference type="PANTHER" id="PTHR10159:SF519">
    <property type="entry name" value="DUAL SPECIFICITY PROTEIN PHOSPHATASE MPK3"/>
    <property type="match status" value="1"/>
</dbReference>
<dbReference type="SUPFAM" id="SSF52799">
    <property type="entry name" value="(Phosphotyrosine protein) phosphatases II"/>
    <property type="match status" value="1"/>
</dbReference>
<dbReference type="SMART" id="SM00195">
    <property type="entry name" value="DSPc"/>
    <property type="match status" value="1"/>
</dbReference>
<dbReference type="PANTHER" id="PTHR10159">
    <property type="entry name" value="DUAL SPECIFICITY PROTEIN PHOSPHATASE"/>
    <property type="match status" value="1"/>
</dbReference>
<proteinExistence type="predicted"/>
<dbReference type="Pfam" id="PF00782">
    <property type="entry name" value="DSPc"/>
    <property type="match status" value="1"/>
</dbReference>
<dbReference type="EMBL" id="MN740336">
    <property type="protein sequence ID" value="QHU01201.1"/>
    <property type="molecule type" value="Genomic_DNA"/>
</dbReference>
<dbReference type="Gene3D" id="3.90.190.10">
    <property type="entry name" value="Protein tyrosine phosphatase superfamily"/>
    <property type="match status" value="1"/>
</dbReference>
<dbReference type="GO" id="GO:0008330">
    <property type="term" value="F:protein tyrosine/threonine phosphatase activity"/>
    <property type="evidence" value="ECO:0007669"/>
    <property type="project" value="TreeGrafter"/>
</dbReference>
<name>A0A6C0J8U4_9ZZZZ</name>
<dbReference type="GO" id="GO:0043409">
    <property type="term" value="P:negative regulation of MAPK cascade"/>
    <property type="evidence" value="ECO:0007669"/>
    <property type="project" value="TreeGrafter"/>
</dbReference>
<evidence type="ECO:0000259" key="3">
    <source>
        <dbReference type="SMART" id="SM00195"/>
    </source>
</evidence>
<feature type="domain" description="Tyrosine-protein phosphatase" evidence="3">
    <location>
        <begin position="1"/>
        <end position="135"/>
    </location>
</feature>
<dbReference type="InterPro" id="IPR020422">
    <property type="entry name" value="TYR_PHOSPHATASE_DUAL_dom"/>
</dbReference>
<dbReference type="GO" id="GO:0033550">
    <property type="term" value="F:MAP kinase tyrosine phosphatase activity"/>
    <property type="evidence" value="ECO:0007669"/>
    <property type="project" value="TreeGrafter"/>
</dbReference>
<dbReference type="GO" id="GO:0017017">
    <property type="term" value="F:MAP kinase tyrosine/serine/threonine phosphatase activity"/>
    <property type="evidence" value="ECO:0007669"/>
    <property type="project" value="TreeGrafter"/>
</dbReference>